<evidence type="ECO:0000313" key="4">
    <source>
        <dbReference type="EMBL" id="SFS05841.1"/>
    </source>
</evidence>
<organism evidence="4 5">
    <name type="scientific">Halomicrobium zhouii</name>
    <dbReference type="NCBI Taxonomy" id="767519"/>
    <lineage>
        <taxon>Archaea</taxon>
        <taxon>Methanobacteriati</taxon>
        <taxon>Methanobacteriota</taxon>
        <taxon>Stenosarchaea group</taxon>
        <taxon>Halobacteria</taxon>
        <taxon>Halobacteriales</taxon>
        <taxon>Haloarculaceae</taxon>
        <taxon>Halomicrobium</taxon>
    </lineage>
</organism>
<evidence type="ECO:0000259" key="3">
    <source>
        <dbReference type="PROSITE" id="PS51371"/>
    </source>
</evidence>
<dbReference type="EMBL" id="FOZK01000003">
    <property type="protein sequence ID" value="SFS05841.1"/>
    <property type="molecule type" value="Genomic_DNA"/>
</dbReference>
<keyword evidence="5" id="KW-1185">Reference proteome</keyword>
<protein>
    <submittedName>
        <fullName evidence="4">CBS domain-containing protein</fullName>
    </submittedName>
</protein>
<dbReference type="InterPro" id="IPR046342">
    <property type="entry name" value="CBS_dom_sf"/>
</dbReference>
<dbReference type="SUPFAM" id="SSF54631">
    <property type="entry name" value="CBS-domain pair"/>
    <property type="match status" value="1"/>
</dbReference>
<dbReference type="OrthoDB" id="43333at2157"/>
<gene>
    <name evidence="4" type="ORF">SAMN05216559_2932</name>
</gene>
<evidence type="ECO:0000256" key="2">
    <source>
        <dbReference type="PROSITE-ProRule" id="PRU00703"/>
    </source>
</evidence>
<feature type="domain" description="CBS" evidence="3">
    <location>
        <begin position="7"/>
        <end position="63"/>
    </location>
</feature>
<reference evidence="4 5" key="1">
    <citation type="submission" date="2016-10" db="EMBL/GenBank/DDBJ databases">
        <authorList>
            <person name="de Groot N.N."/>
        </authorList>
    </citation>
    <scope>NUCLEOTIDE SEQUENCE [LARGE SCALE GENOMIC DNA]</scope>
    <source>
        <strain evidence="4 5">CGMCC 1.10457</strain>
    </source>
</reference>
<dbReference type="Proteomes" id="UP000199062">
    <property type="component" value="Unassembled WGS sequence"/>
</dbReference>
<dbReference type="SMART" id="SM00116">
    <property type="entry name" value="CBS"/>
    <property type="match status" value="2"/>
</dbReference>
<dbReference type="PANTHER" id="PTHR43080:SF2">
    <property type="entry name" value="CBS DOMAIN-CONTAINING PROTEIN"/>
    <property type="match status" value="1"/>
</dbReference>
<dbReference type="PANTHER" id="PTHR43080">
    <property type="entry name" value="CBS DOMAIN-CONTAINING PROTEIN CBSX3, MITOCHONDRIAL"/>
    <property type="match status" value="1"/>
</dbReference>
<accession>A0A1I6LQV4</accession>
<dbReference type="Gene3D" id="3.10.580.10">
    <property type="entry name" value="CBS-domain"/>
    <property type="match status" value="1"/>
</dbReference>
<proteinExistence type="predicted"/>
<sequence>MLVAELMTADVVTVDHEATLDDAVERLVGNGVGSVVVVKSGYPSGIITESDALEAALRSGRALSAIPVDEVSHSPIVTTSPDATVQGVARQMADEDVKKVPVVDDLDLVGIVTHSDIVWHLSDIEDEATRLDQVRDRWESRKGL</sequence>
<dbReference type="Pfam" id="PF00571">
    <property type="entry name" value="CBS"/>
    <property type="match status" value="2"/>
</dbReference>
<dbReference type="InterPro" id="IPR000644">
    <property type="entry name" value="CBS_dom"/>
</dbReference>
<name>A0A1I6LQV4_9EURY</name>
<dbReference type="PROSITE" id="PS51371">
    <property type="entry name" value="CBS"/>
    <property type="match status" value="2"/>
</dbReference>
<keyword evidence="1 2" id="KW-0129">CBS domain</keyword>
<dbReference type="AlphaFoldDB" id="A0A1I6LQV4"/>
<dbReference type="InterPro" id="IPR051257">
    <property type="entry name" value="Diverse_CBS-Domain"/>
</dbReference>
<dbReference type="STRING" id="767519.SAMN05216559_2932"/>
<dbReference type="RefSeq" id="WP_089817293.1">
    <property type="nucleotide sequence ID" value="NZ_FOZK01000003.1"/>
</dbReference>
<evidence type="ECO:0000313" key="5">
    <source>
        <dbReference type="Proteomes" id="UP000199062"/>
    </source>
</evidence>
<evidence type="ECO:0000256" key="1">
    <source>
        <dbReference type="ARBA" id="ARBA00023122"/>
    </source>
</evidence>
<feature type="domain" description="CBS" evidence="3">
    <location>
        <begin position="71"/>
        <end position="127"/>
    </location>
</feature>